<evidence type="ECO:0000256" key="2">
    <source>
        <dbReference type="ARBA" id="ARBA00004401"/>
    </source>
</evidence>
<reference evidence="9 10" key="1">
    <citation type="submission" date="2013-11" db="EMBL/GenBank/DDBJ databases">
        <title>Complete genome sequence of Clostridum sp. M2/40.</title>
        <authorList>
            <person name="Wibberg D."/>
            <person name="Puehler A."/>
            <person name="Schlueter A."/>
        </authorList>
    </citation>
    <scope>NUCLEOTIDE SEQUENCE [LARGE SCALE GENOMIC DNA]</scope>
    <source>
        <strain evidence="10">M2/40</strain>
    </source>
</reference>
<organism evidence="9 10">
    <name type="scientific">Clostridium bornimense</name>
    <dbReference type="NCBI Taxonomy" id="1216932"/>
    <lineage>
        <taxon>Bacteria</taxon>
        <taxon>Bacillati</taxon>
        <taxon>Bacillota</taxon>
        <taxon>Clostridia</taxon>
        <taxon>Eubacteriales</taxon>
        <taxon>Clostridiaceae</taxon>
        <taxon>Clostridium</taxon>
    </lineage>
</organism>
<protein>
    <recommendedName>
        <fullName evidence="4 7">Signal peptidase I</fullName>
        <ecNumber evidence="4 7">3.4.21.89</ecNumber>
    </recommendedName>
</protein>
<name>W6RTX6_9CLOT</name>
<dbReference type="Proteomes" id="UP000019426">
    <property type="component" value="Chromosome M2/40_rep1"/>
</dbReference>
<dbReference type="PANTHER" id="PTHR43390">
    <property type="entry name" value="SIGNAL PEPTIDASE I"/>
    <property type="match status" value="1"/>
</dbReference>
<comment type="catalytic activity">
    <reaction evidence="1 7">
        <text>Cleavage of hydrophobic, N-terminal signal or leader sequences from secreted and periplasmic proteins.</text>
        <dbReference type="EC" id="3.4.21.89"/>
    </reaction>
</comment>
<keyword evidence="7" id="KW-0472">Membrane</keyword>
<dbReference type="PANTHER" id="PTHR43390:SF1">
    <property type="entry name" value="CHLOROPLAST PROCESSING PEPTIDASE"/>
    <property type="match status" value="1"/>
</dbReference>
<dbReference type="InterPro" id="IPR036286">
    <property type="entry name" value="LexA/Signal_pep-like_sf"/>
</dbReference>
<keyword evidence="7" id="KW-1133">Transmembrane helix</keyword>
<keyword evidence="10" id="KW-1185">Reference proteome</keyword>
<dbReference type="HOGENOM" id="CLU_028723_5_1_9"/>
<comment type="subcellular location">
    <subcellularLocation>
        <location evidence="2">Cell membrane</location>
        <topology evidence="2">Single-pass type II membrane protein</topology>
    </subcellularLocation>
    <subcellularLocation>
        <location evidence="7">Membrane</location>
        <topology evidence="7">Single-pass type II membrane protein</topology>
    </subcellularLocation>
</comment>
<evidence type="ECO:0000256" key="6">
    <source>
        <dbReference type="PIRSR" id="PIRSR600223-1"/>
    </source>
</evidence>
<feature type="domain" description="Peptidase S26" evidence="8">
    <location>
        <begin position="6"/>
        <end position="162"/>
    </location>
</feature>
<feature type="active site" evidence="6">
    <location>
        <position position="36"/>
    </location>
</feature>
<dbReference type="NCBIfam" id="TIGR02227">
    <property type="entry name" value="sigpep_I_bact"/>
    <property type="match status" value="1"/>
</dbReference>
<dbReference type="Pfam" id="PF10502">
    <property type="entry name" value="Peptidase_S26"/>
    <property type="match status" value="1"/>
</dbReference>
<evidence type="ECO:0000313" key="9">
    <source>
        <dbReference type="EMBL" id="CDM68056.1"/>
    </source>
</evidence>
<evidence type="ECO:0000256" key="4">
    <source>
        <dbReference type="ARBA" id="ARBA00013208"/>
    </source>
</evidence>
<keyword evidence="5 7" id="KW-0378">Hydrolase</keyword>
<dbReference type="EC" id="3.4.21.89" evidence="4 7"/>
<keyword evidence="7" id="KW-0812">Transmembrane</keyword>
<evidence type="ECO:0000313" key="10">
    <source>
        <dbReference type="Proteomes" id="UP000019426"/>
    </source>
</evidence>
<dbReference type="STRING" id="1216932.CM240_0892"/>
<feature type="active site" evidence="6">
    <location>
        <position position="77"/>
    </location>
</feature>
<dbReference type="AlphaFoldDB" id="W6RTX6"/>
<dbReference type="RefSeq" id="WP_423219471.1">
    <property type="nucleotide sequence ID" value="NZ_HG917868.1"/>
</dbReference>
<dbReference type="EMBL" id="HG917868">
    <property type="protein sequence ID" value="CDM68056.1"/>
    <property type="molecule type" value="Genomic_DNA"/>
</dbReference>
<dbReference type="InterPro" id="IPR019757">
    <property type="entry name" value="Pept_S26A_signal_pept_1_Lys-AS"/>
</dbReference>
<dbReference type="GO" id="GO:0009003">
    <property type="term" value="F:signal peptidase activity"/>
    <property type="evidence" value="ECO:0007669"/>
    <property type="project" value="UniProtKB-EC"/>
</dbReference>
<gene>
    <name evidence="9" type="ORF">CM240_0892</name>
</gene>
<evidence type="ECO:0000256" key="1">
    <source>
        <dbReference type="ARBA" id="ARBA00000677"/>
    </source>
</evidence>
<dbReference type="KEGG" id="clt:CM240_0892"/>
<dbReference type="SUPFAM" id="SSF51306">
    <property type="entry name" value="LexA/Signal peptidase"/>
    <property type="match status" value="1"/>
</dbReference>
<dbReference type="PROSITE" id="PS00760">
    <property type="entry name" value="SPASE_I_2"/>
    <property type="match status" value="1"/>
</dbReference>
<dbReference type="InterPro" id="IPR019533">
    <property type="entry name" value="Peptidase_S26"/>
</dbReference>
<feature type="transmembrane region" description="Helical" evidence="7">
    <location>
        <begin position="12"/>
        <end position="32"/>
    </location>
</feature>
<dbReference type="InterPro" id="IPR019758">
    <property type="entry name" value="Pept_S26A_signal_pept_1_CS"/>
</dbReference>
<evidence type="ECO:0000256" key="5">
    <source>
        <dbReference type="ARBA" id="ARBA00022801"/>
    </source>
</evidence>
<dbReference type="eggNOG" id="COG0681">
    <property type="taxonomic scope" value="Bacteria"/>
</dbReference>
<accession>W6RTX6</accession>
<evidence type="ECO:0000256" key="3">
    <source>
        <dbReference type="ARBA" id="ARBA00009370"/>
    </source>
</evidence>
<sequence length="178" mass="20615">MKKILFDWVLPILTAIILAMVIKKFLFVVVTVPTGSMKATIMEGDRLLVTRVYNPENLKTGDIVVFDFKEDNEKFVKRLIGTPGDTVEIFEDGSVKVNGKLLDDSYVYEREYVTDVYQKYEVPEDSYFFLGDNRNDSKDSRKWKTSPYIKGEDIEGKAQFTLYPFNRIGKLESYDFAK</sequence>
<dbReference type="PROSITE" id="PS00761">
    <property type="entry name" value="SPASE_I_3"/>
    <property type="match status" value="1"/>
</dbReference>
<dbReference type="Gene3D" id="2.10.109.10">
    <property type="entry name" value="Umud Fragment, subunit A"/>
    <property type="match status" value="1"/>
</dbReference>
<keyword evidence="7" id="KW-0645">Protease</keyword>
<dbReference type="GO" id="GO:0005886">
    <property type="term" value="C:plasma membrane"/>
    <property type="evidence" value="ECO:0007669"/>
    <property type="project" value="UniProtKB-SubCell"/>
</dbReference>
<dbReference type="CDD" id="cd06530">
    <property type="entry name" value="S26_SPase_I"/>
    <property type="match status" value="1"/>
</dbReference>
<dbReference type="PATRIC" id="fig|1216932.3.peg.879"/>
<comment type="similarity">
    <text evidence="3 7">Belongs to the peptidase S26 family.</text>
</comment>
<dbReference type="InterPro" id="IPR000223">
    <property type="entry name" value="Pept_S26A_signal_pept_1"/>
</dbReference>
<proteinExistence type="inferred from homology"/>
<evidence type="ECO:0000256" key="7">
    <source>
        <dbReference type="RuleBase" id="RU362042"/>
    </source>
</evidence>
<dbReference type="PRINTS" id="PR00727">
    <property type="entry name" value="LEADERPTASE"/>
</dbReference>
<dbReference type="GO" id="GO:0006465">
    <property type="term" value="P:signal peptide processing"/>
    <property type="evidence" value="ECO:0007669"/>
    <property type="project" value="InterPro"/>
</dbReference>
<evidence type="ECO:0000259" key="8">
    <source>
        <dbReference type="Pfam" id="PF10502"/>
    </source>
</evidence>
<dbReference type="GO" id="GO:0004252">
    <property type="term" value="F:serine-type endopeptidase activity"/>
    <property type="evidence" value="ECO:0007669"/>
    <property type="project" value="InterPro"/>
</dbReference>